<sequence length="373" mass="40932">MYVFVPTKPFIFQIFSLYNNFIFFNFDSSFLLGKRVSTSGFLRNLQAGLGGSGEAVMVQKTADVQSNGKGGGFKTKLQIRRKRPEPKSRTCLSVTASGCLPVMTCPLPVSSECGSRPRYQTRVVGGNLSLPGQFPWQASLHFRGEHMCGGSVISPMWIVTAAHCVFSNSSLWKVYVGLTEQPIHAAQSLAVRKIVYHARYRSRSLDYDIALMRLDQPLTFNEQQTLHLRSVTRWCLCVCTGESSVVLRSAVVPLISTRTCNQPEVYAGHISSWMICAGYLEGGVDSCQGDSGGPLACHDPSAWKLVGATSWGEGCAARNRPGVYTRVTTALSWIRKQMEVSAEGGSKVVQRTDRVSSEPSRTMTLQSSAQIHL</sequence>
<dbReference type="Pfam" id="PF00089">
    <property type="entry name" value="Trypsin"/>
    <property type="match status" value="1"/>
</dbReference>
<feature type="region of interest" description="Disordered" evidence="7">
    <location>
        <begin position="345"/>
        <end position="373"/>
    </location>
</feature>
<evidence type="ECO:0000256" key="5">
    <source>
        <dbReference type="ARBA" id="ARBA00023180"/>
    </source>
</evidence>
<evidence type="ECO:0000313" key="10">
    <source>
        <dbReference type="Proteomes" id="UP000265200"/>
    </source>
</evidence>
<dbReference type="SUPFAM" id="SSF50494">
    <property type="entry name" value="Trypsin-like serine proteases"/>
    <property type="match status" value="1"/>
</dbReference>
<evidence type="ECO:0000256" key="2">
    <source>
        <dbReference type="ARBA" id="ARBA00022801"/>
    </source>
</evidence>
<dbReference type="FunFam" id="2.40.10.10:FF:000003">
    <property type="entry name" value="Transmembrane serine protease 3"/>
    <property type="match status" value="1"/>
</dbReference>
<dbReference type="GO" id="GO:0004252">
    <property type="term" value="F:serine-type endopeptidase activity"/>
    <property type="evidence" value="ECO:0007669"/>
    <property type="project" value="InterPro"/>
</dbReference>
<feature type="domain" description="Peptidase S1" evidence="8">
    <location>
        <begin position="123"/>
        <end position="339"/>
    </location>
</feature>
<evidence type="ECO:0000256" key="6">
    <source>
        <dbReference type="RuleBase" id="RU363034"/>
    </source>
</evidence>
<dbReference type="Ensembl" id="ENSORLT00015009715.1">
    <property type="protein sequence ID" value="ENSORLP00015003189.1"/>
    <property type="gene ID" value="ENSORLG00015004167.1"/>
</dbReference>
<dbReference type="InterPro" id="IPR033116">
    <property type="entry name" value="TRYPSIN_SER"/>
</dbReference>
<keyword evidence="4" id="KW-1015">Disulfide bond</keyword>
<dbReference type="PANTHER" id="PTHR24252">
    <property type="entry name" value="ACROSIN-RELATED"/>
    <property type="match status" value="1"/>
</dbReference>
<dbReference type="PANTHER" id="PTHR24252:SF27">
    <property type="entry name" value="TRANSMEMBRANE PROTEASE SERINE 3-LIKE"/>
    <property type="match status" value="1"/>
</dbReference>
<keyword evidence="3 6" id="KW-0720">Serine protease</keyword>
<reference evidence="9" key="4">
    <citation type="submission" date="2025-09" db="UniProtKB">
        <authorList>
            <consortium name="Ensembl"/>
        </authorList>
    </citation>
    <scope>IDENTIFICATION</scope>
    <source>
        <strain evidence="9">HSOK</strain>
    </source>
</reference>
<evidence type="ECO:0000313" key="9">
    <source>
        <dbReference type="Ensembl" id="ENSORLP00015003189.1"/>
    </source>
</evidence>
<dbReference type="InterPro" id="IPR001254">
    <property type="entry name" value="Trypsin_dom"/>
</dbReference>
<dbReference type="InterPro" id="IPR043504">
    <property type="entry name" value="Peptidase_S1_PA_chymotrypsin"/>
</dbReference>
<evidence type="ECO:0000256" key="7">
    <source>
        <dbReference type="SAM" id="MobiDB-lite"/>
    </source>
</evidence>
<reference evidence="9 10" key="2">
    <citation type="submission" date="2017-04" db="EMBL/GenBank/DDBJ databases">
        <title>CpG methylation of centromeres and impact of large insertions on vertebrate speciation.</title>
        <authorList>
            <person name="Ichikawa K."/>
            <person name="Yoshimura J."/>
            <person name="Morishita S."/>
        </authorList>
    </citation>
    <scope>NUCLEOTIDE SEQUENCE</scope>
    <source>
        <strain evidence="9 10">HSOK</strain>
    </source>
</reference>
<accession>A0A3P9H6S7</accession>
<dbReference type="CDD" id="cd00190">
    <property type="entry name" value="Tryp_SPc"/>
    <property type="match status" value="1"/>
</dbReference>
<keyword evidence="2 6" id="KW-0378">Hydrolase</keyword>
<reference evidence="9" key="3">
    <citation type="submission" date="2025-08" db="UniProtKB">
        <authorList>
            <consortium name="Ensembl"/>
        </authorList>
    </citation>
    <scope>IDENTIFICATION</scope>
    <source>
        <strain evidence="9">HSOK</strain>
    </source>
</reference>
<protein>
    <submittedName>
        <fullName evidence="9">Transmembrane serine protease 3a</fullName>
    </submittedName>
</protein>
<dbReference type="Gene3D" id="2.40.10.10">
    <property type="entry name" value="Trypsin-like serine proteases"/>
    <property type="match status" value="2"/>
</dbReference>
<proteinExistence type="predicted"/>
<dbReference type="PRINTS" id="PR00722">
    <property type="entry name" value="CHYMOTRYPSIN"/>
</dbReference>
<dbReference type="SMART" id="SM00020">
    <property type="entry name" value="Tryp_SPc"/>
    <property type="match status" value="1"/>
</dbReference>
<dbReference type="PROSITE" id="PS50240">
    <property type="entry name" value="TRYPSIN_DOM"/>
    <property type="match status" value="1"/>
</dbReference>
<name>A0A3P9H6S7_ORYLA</name>
<evidence type="ECO:0000256" key="3">
    <source>
        <dbReference type="ARBA" id="ARBA00022825"/>
    </source>
</evidence>
<dbReference type="PROSITE" id="PS00134">
    <property type="entry name" value="TRYPSIN_HIS"/>
    <property type="match status" value="1"/>
</dbReference>
<reference key="1">
    <citation type="journal article" date="2007" name="Nature">
        <title>The medaka draft genome and insights into vertebrate genome evolution.</title>
        <authorList>
            <person name="Kasahara M."/>
            <person name="Naruse K."/>
            <person name="Sasaki S."/>
            <person name="Nakatani Y."/>
            <person name="Qu W."/>
            <person name="Ahsan B."/>
            <person name="Yamada T."/>
            <person name="Nagayasu Y."/>
            <person name="Doi K."/>
            <person name="Kasai Y."/>
            <person name="Jindo T."/>
            <person name="Kobayashi D."/>
            <person name="Shimada A."/>
            <person name="Toyoda A."/>
            <person name="Kuroki Y."/>
            <person name="Fujiyama A."/>
            <person name="Sasaki T."/>
            <person name="Shimizu A."/>
            <person name="Asakawa S."/>
            <person name="Shimizu N."/>
            <person name="Hashimoto S."/>
            <person name="Yang J."/>
            <person name="Lee Y."/>
            <person name="Matsushima K."/>
            <person name="Sugano S."/>
            <person name="Sakaizumi M."/>
            <person name="Narita T."/>
            <person name="Ohishi K."/>
            <person name="Haga S."/>
            <person name="Ohta F."/>
            <person name="Nomoto H."/>
            <person name="Nogata K."/>
            <person name="Morishita T."/>
            <person name="Endo T."/>
            <person name="Shin-I T."/>
            <person name="Takeda H."/>
            <person name="Morishita S."/>
            <person name="Kohara Y."/>
        </authorList>
    </citation>
    <scope>NUCLEOTIDE SEQUENCE [LARGE SCALE GENOMIC DNA]</scope>
    <source>
        <strain>Hd-rR</strain>
    </source>
</reference>
<keyword evidence="5" id="KW-0325">Glycoprotein</keyword>
<keyword evidence="1 6" id="KW-0645">Protease</keyword>
<feature type="compositionally biased region" description="Polar residues" evidence="7">
    <location>
        <begin position="357"/>
        <end position="373"/>
    </location>
</feature>
<dbReference type="InterPro" id="IPR009003">
    <property type="entry name" value="Peptidase_S1_PA"/>
</dbReference>
<evidence type="ECO:0000256" key="1">
    <source>
        <dbReference type="ARBA" id="ARBA00022670"/>
    </source>
</evidence>
<dbReference type="InterPro" id="IPR018114">
    <property type="entry name" value="TRYPSIN_HIS"/>
</dbReference>
<dbReference type="AlphaFoldDB" id="A0A3P9H6S7"/>
<organism evidence="9 10">
    <name type="scientific">Oryzias latipes</name>
    <name type="common">Japanese rice fish</name>
    <name type="synonym">Japanese killifish</name>
    <dbReference type="NCBI Taxonomy" id="8090"/>
    <lineage>
        <taxon>Eukaryota</taxon>
        <taxon>Metazoa</taxon>
        <taxon>Chordata</taxon>
        <taxon>Craniata</taxon>
        <taxon>Vertebrata</taxon>
        <taxon>Euteleostomi</taxon>
        <taxon>Actinopterygii</taxon>
        <taxon>Neopterygii</taxon>
        <taxon>Teleostei</taxon>
        <taxon>Neoteleostei</taxon>
        <taxon>Acanthomorphata</taxon>
        <taxon>Ovalentaria</taxon>
        <taxon>Atherinomorphae</taxon>
        <taxon>Beloniformes</taxon>
        <taxon>Adrianichthyidae</taxon>
        <taxon>Oryziinae</taxon>
        <taxon>Oryzias</taxon>
    </lineage>
</organism>
<dbReference type="PROSITE" id="PS00135">
    <property type="entry name" value="TRYPSIN_SER"/>
    <property type="match status" value="1"/>
</dbReference>
<dbReference type="GO" id="GO:0006508">
    <property type="term" value="P:proteolysis"/>
    <property type="evidence" value="ECO:0007669"/>
    <property type="project" value="UniProtKB-KW"/>
</dbReference>
<evidence type="ECO:0000256" key="4">
    <source>
        <dbReference type="ARBA" id="ARBA00023157"/>
    </source>
</evidence>
<evidence type="ECO:0000259" key="8">
    <source>
        <dbReference type="PROSITE" id="PS50240"/>
    </source>
</evidence>
<dbReference type="Proteomes" id="UP000265200">
    <property type="component" value="Chromosome 21"/>
</dbReference>
<dbReference type="InterPro" id="IPR001314">
    <property type="entry name" value="Peptidase_S1A"/>
</dbReference>